<name>A0A2G9UFX5_TELCI</name>
<evidence type="ECO:0000313" key="2">
    <source>
        <dbReference type="EMBL" id="PIO69165.1"/>
    </source>
</evidence>
<dbReference type="EMBL" id="KZ346757">
    <property type="protein sequence ID" value="PIO69165.1"/>
    <property type="molecule type" value="Genomic_DNA"/>
</dbReference>
<proteinExistence type="predicted"/>
<evidence type="ECO:0000256" key="1">
    <source>
        <dbReference type="SAM" id="MobiDB-lite"/>
    </source>
</evidence>
<protein>
    <submittedName>
        <fullName evidence="2">Uncharacterized protein</fullName>
    </submittedName>
</protein>
<feature type="compositionally biased region" description="Polar residues" evidence="1">
    <location>
        <begin position="57"/>
        <end position="77"/>
    </location>
</feature>
<feature type="region of interest" description="Disordered" evidence="1">
    <location>
        <begin position="165"/>
        <end position="187"/>
    </location>
</feature>
<dbReference type="Proteomes" id="UP000230423">
    <property type="component" value="Unassembled WGS sequence"/>
</dbReference>
<sequence length="244" mass="25941">MARHQVRSGVETLTAAASDENATTVHFMAENYLKNLPSECTFLKDVDEFEKLLEPEVSSSTQAGTTESSATSPSEMTTAEVELKKSEEMATVEFVMETTPIVVEEQPAESMNPTSTRADGETTVVPVPEGGFIAEGESGHVTIMLPDEEAEVKTMVVMTTPSAEATVAEDKEASHEESKGDIGMDVNEITSPAPTEPVIVVDDTPSDIDENRVQAGTKQEVKSNSAASLALSSVFVAVTALVLL</sequence>
<keyword evidence="3" id="KW-1185">Reference proteome</keyword>
<reference evidence="2 3" key="1">
    <citation type="submission" date="2015-09" db="EMBL/GenBank/DDBJ databases">
        <title>Draft genome of the parasitic nematode Teladorsagia circumcincta isolate WARC Sus (inbred).</title>
        <authorList>
            <person name="Mitreva M."/>
        </authorList>
    </citation>
    <scope>NUCLEOTIDE SEQUENCE [LARGE SCALE GENOMIC DNA]</scope>
    <source>
        <strain evidence="2 3">S</strain>
    </source>
</reference>
<evidence type="ECO:0000313" key="3">
    <source>
        <dbReference type="Proteomes" id="UP000230423"/>
    </source>
</evidence>
<gene>
    <name evidence="2" type="ORF">TELCIR_09026</name>
</gene>
<organism evidence="2 3">
    <name type="scientific">Teladorsagia circumcincta</name>
    <name type="common">Brown stomach worm</name>
    <name type="synonym">Ostertagia circumcincta</name>
    <dbReference type="NCBI Taxonomy" id="45464"/>
    <lineage>
        <taxon>Eukaryota</taxon>
        <taxon>Metazoa</taxon>
        <taxon>Ecdysozoa</taxon>
        <taxon>Nematoda</taxon>
        <taxon>Chromadorea</taxon>
        <taxon>Rhabditida</taxon>
        <taxon>Rhabditina</taxon>
        <taxon>Rhabditomorpha</taxon>
        <taxon>Strongyloidea</taxon>
        <taxon>Trichostrongylidae</taxon>
        <taxon>Teladorsagia</taxon>
    </lineage>
</organism>
<dbReference type="AlphaFoldDB" id="A0A2G9UFX5"/>
<dbReference type="OrthoDB" id="5826293at2759"/>
<feature type="compositionally biased region" description="Basic and acidic residues" evidence="1">
    <location>
        <begin position="168"/>
        <end position="182"/>
    </location>
</feature>
<accession>A0A2G9UFX5</accession>
<feature type="region of interest" description="Disordered" evidence="1">
    <location>
        <begin position="54"/>
        <end position="77"/>
    </location>
</feature>